<feature type="compositionally biased region" description="Low complexity" evidence="7">
    <location>
        <begin position="59"/>
        <end position="74"/>
    </location>
</feature>
<dbReference type="EMBL" id="PVLR01000015">
    <property type="protein sequence ID" value="PRD69440.1"/>
    <property type="molecule type" value="Genomic_DNA"/>
</dbReference>
<dbReference type="GO" id="GO:0009279">
    <property type="term" value="C:cell outer membrane"/>
    <property type="evidence" value="ECO:0007669"/>
    <property type="project" value="UniProtKB-SubCell"/>
</dbReference>
<keyword evidence="4" id="KW-0564">Palmitate</keyword>
<dbReference type="AlphaFoldDB" id="A0A2S9KG61"/>
<evidence type="ECO:0000256" key="4">
    <source>
        <dbReference type="ARBA" id="ARBA00023139"/>
    </source>
</evidence>
<keyword evidence="10" id="KW-1185">Reference proteome</keyword>
<evidence type="ECO:0000256" key="1">
    <source>
        <dbReference type="ARBA" id="ARBA00004459"/>
    </source>
</evidence>
<evidence type="ECO:0008006" key="12">
    <source>
        <dbReference type="Google" id="ProtNLM"/>
    </source>
</evidence>
<dbReference type="Pfam" id="PF13627">
    <property type="entry name" value="LptM_cons"/>
    <property type="match status" value="1"/>
</dbReference>
<evidence type="ECO:0000256" key="6">
    <source>
        <dbReference type="ARBA" id="ARBA00023288"/>
    </source>
</evidence>
<evidence type="ECO:0000256" key="2">
    <source>
        <dbReference type="ARBA" id="ARBA00022729"/>
    </source>
</evidence>
<evidence type="ECO:0000256" key="7">
    <source>
        <dbReference type="SAM" id="MobiDB-lite"/>
    </source>
</evidence>
<dbReference type="NCBIfam" id="NF047847">
    <property type="entry name" value="SS_mature_LptM"/>
    <property type="match status" value="1"/>
</dbReference>
<keyword evidence="5" id="KW-0998">Cell outer membrane</keyword>
<comment type="caution">
    <text evidence="9">The sequence shown here is derived from an EMBL/GenBank/DDBJ whole genome shotgun (WGS) entry which is preliminary data.</text>
</comment>
<dbReference type="InterPro" id="IPR032831">
    <property type="entry name" value="LptM_cons"/>
</dbReference>
<gene>
    <name evidence="9" type="ORF">C6P61_05940</name>
    <name evidence="8" type="ORF">F5985_06510</name>
</gene>
<dbReference type="EMBL" id="VYSB01000005">
    <property type="protein sequence ID" value="MYZ51797.1"/>
    <property type="molecule type" value="Genomic_DNA"/>
</dbReference>
<reference evidence="9 10" key="1">
    <citation type="submission" date="2018-03" db="EMBL/GenBank/DDBJ databases">
        <title>Comparative genomics illustrates the genes involved in a hyperalkaliphilic mechanisms of Serpentinomonas isolated from highly-alkaline calcium-rich serpentinized springs.</title>
        <authorList>
            <person name="Suzuki S."/>
            <person name="Ishii S."/>
            <person name="Walworth N."/>
            <person name="Bird L."/>
            <person name="Kuenen J.G."/>
            <person name="Nealson K.H."/>
        </authorList>
    </citation>
    <scope>NUCLEOTIDE SEQUENCE [LARGE SCALE GENOMIC DNA]</scope>
    <source>
        <strain evidence="9 10">83</strain>
    </source>
</reference>
<dbReference type="RefSeq" id="WP_105729016.1">
    <property type="nucleotide sequence ID" value="NZ_DAIPCI010000014.1"/>
</dbReference>
<reference evidence="8 11" key="2">
    <citation type="submission" date="2019-09" db="EMBL/GenBank/DDBJ databases">
        <title>Identification of Malikia spinosa a prominent benzene-, toluene-, and ethylbenzene-degrading bacterium: enrichment, isolation and whole genome sequencing.</title>
        <authorList>
            <person name="Tancsics A."/>
            <person name="Revesz F."/>
            <person name="Kriszt B."/>
        </authorList>
    </citation>
    <scope>NUCLEOTIDE SEQUENCE [LARGE SCALE GENOMIC DNA]</scope>
    <source>
        <strain evidence="8 11">AB6</strain>
    </source>
</reference>
<evidence type="ECO:0000313" key="9">
    <source>
        <dbReference type="EMBL" id="PRD69440.1"/>
    </source>
</evidence>
<keyword evidence="2" id="KW-0732">Signal</keyword>
<sequence>MFEIRRILGLRGLPALGPIRARALTRPGRLALVGCCSAALLVLSGCGQKGPLYLPGHQASTSPATAPSTAKPLR</sequence>
<keyword evidence="3" id="KW-0472">Membrane</keyword>
<evidence type="ECO:0000256" key="3">
    <source>
        <dbReference type="ARBA" id="ARBA00023136"/>
    </source>
</evidence>
<organism evidence="9 10">
    <name type="scientific">Malikia spinosa</name>
    <dbReference type="NCBI Taxonomy" id="86180"/>
    <lineage>
        <taxon>Bacteria</taxon>
        <taxon>Pseudomonadati</taxon>
        <taxon>Pseudomonadota</taxon>
        <taxon>Betaproteobacteria</taxon>
        <taxon>Burkholderiales</taxon>
        <taxon>Comamonadaceae</taxon>
        <taxon>Malikia</taxon>
    </lineage>
</organism>
<evidence type="ECO:0000313" key="10">
    <source>
        <dbReference type="Proteomes" id="UP000238326"/>
    </source>
</evidence>
<evidence type="ECO:0000313" key="8">
    <source>
        <dbReference type="EMBL" id="MYZ51797.1"/>
    </source>
</evidence>
<dbReference type="Proteomes" id="UP000238326">
    <property type="component" value="Unassembled WGS sequence"/>
</dbReference>
<evidence type="ECO:0000256" key="5">
    <source>
        <dbReference type="ARBA" id="ARBA00023237"/>
    </source>
</evidence>
<keyword evidence="6" id="KW-0449">Lipoprotein</keyword>
<proteinExistence type="predicted"/>
<accession>A0A2S9KG61</accession>
<dbReference type="Proteomes" id="UP000481947">
    <property type="component" value="Unassembled WGS sequence"/>
</dbReference>
<dbReference type="OrthoDB" id="9035120at2"/>
<evidence type="ECO:0000313" key="11">
    <source>
        <dbReference type="Proteomes" id="UP000481947"/>
    </source>
</evidence>
<protein>
    <recommendedName>
        <fullName evidence="12">Lipoprotein</fullName>
    </recommendedName>
</protein>
<comment type="subcellular location">
    <subcellularLocation>
        <location evidence="1">Cell outer membrane</location>
        <topology evidence="1">Lipid-anchor</topology>
    </subcellularLocation>
</comment>
<name>A0A2S9KG61_9BURK</name>
<feature type="region of interest" description="Disordered" evidence="7">
    <location>
        <begin position="54"/>
        <end position="74"/>
    </location>
</feature>